<proteinExistence type="inferred from homology"/>
<dbReference type="EC" id="6.3.3.3" evidence="9"/>
<evidence type="ECO:0000256" key="8">
    <source>
        <dbReference type="ARBA" id="ARBA00047386"/>
    </source>
</evidence>
<keyword evidence="11" id="KW-1185">Reference proteome</keyword>
<keyword evidence="4 9" id="KW-0547">Nucleotide-binding</keyword>
<comment type="pathway">
    <text evidence="9">Cofactor biosynthesis; biotin biosynthesis; biotin from 7,8-diaminononanoate: step 1/2.</text>
</comment>
<name>A0A369BA18_9FIRM</name>
<keyword evidence="1 9" id="KW-0963">Cytoplasm</keyword>
<sequence length="236" mass="26009">MAKGIFILGTDTGVGKTFATAGIAYILKQHHHNVCCFKAVQSGGILKDGKLVSGDIKFIKDINDMQEFCAHMNSYCLKAEVSPHMAAEAEGINININKILEDYKTLGDKYDYVVVEGAGGIIVPIIREKYYIYNLVKDLDIPAVVVARAGVGTINHTALTVNFAKSIGITIKGIIINGYNGSYFEKDNIKVIENITGIKVISVLSRIDIENEEKFIEKAKLEYARSMNIDEILKVF</sequence>
<evidence type="ECO:0000256" key="1">
    <source>
        <dbReference type="ARBA" id="ARBA00022490"/>
    </source>
</evidence>
<dbReference type="HAMAP" id="MF_00336">
    <property type="entry name" value="BioD"/>
    <property type="match status" value="1"/>
</dbReference>
<evidence type="ECO:0000256" key="9">
    <source>
        <dbReference type="HAMAP-Rule" id="MF_00336"/>
    </source>
</evidence>
<comment type="catalytic activity">
    <reaction evidence="9">
        <text>(7R,8S)-7,8-diammoniononanoate + CO2 + ATP = (4R,5S)-dethiobiotin + ADP + phosphate + 3 H(+)</text>
        <dbReference type="Rhea" id="RHEA:15805"/>
        <dbReference type="ChEBI" id="CHEBI:15378"/>
        <dbReference type="ChEBI" id="CHEBI:16526"/>
        <dbReference type="ChEBI" id="CHEBI:30616"/>
        <dbReference type="ChEBI" id="CHEBI:43474"/>
        <dbReference type="ChEBI" id="CHEBI:149469"/>
        <dbReference type="ChEBI" id="CHEBI:149473"/>
        <dbReference type="ChEBI" id="CHEBI:456216"/>
        <dbReference type="EC" id="6.3.3.3"/>
    </reaction>
</comment>
<feature type="binding site" evidence="9">
    <location>
        <position position="17"/>
    </location>
    <ligand>
        <name>Mg(2+)</name>
        <dbReference type="ChEBI" id="CHEBI:18420"/>
    </ligand>
</feature>
<comment type="function">
    <text evidence="9">Catalyzes a mechanistically unusual reaction, the ATP-dependent insertion of CO2 between the N7 and N8 nitrogen atoms of 7,8-diaminopelargonic acid (DAPA, also called 7,8-diammoniononanoate) to form a ureido ring.</text>
</comment>
<dbReference type="UniPathway" id="UPA00078">
    <property type="reaction ID" value="UER00161"/>
</dbReference>
<comment type="catalytic activity">
    <reaction evidence="8">
        <text>(7R,8S)-8-amino-7-(carboxyamino)nonanoate + ATP = (4R,5S)-dethiobiotin + ADP + phosphate + H(+)</text>
        <dbReference type="Rhea" id="RHEA:63684"/>
        <dbReference type="ChEBI" id="CHEBI:15378"/>
        <dbReference type="ChEBI" id="CHEBI:30616"/>
        <dbReference type="ChEBI" id="CHEBI:43474"/>
        <dbReference type="ChEBI" id="CHEBI:149470"/>
        <dbReference type="ChEBI" id="CHEBI:149473"/>
        <dbReference type="ChEBI" id="CHEBI:456216"/>
    </reaction>
</comment>
<evidence type="ECO:0000256" key="7">
    <source>
        <dbReference type="ARBA" id="ARBA00022842"/>
    </source>
</evidence>
<evidence type="ECO:0000256" key="2">
    <source>
        <dbReference type="ARBA" id="ARBA00022598"/>
    </source>
</evidence>
<evidence type="ECO:0000313" key="10">
    <source>
        <dbReference type="EMBL" id="RCX18379.1"/>
    </source>
</evidence>
<evidence type="ECO:0000256" key="5">
    <source>
        <dbReference type="ARBA" id="ARBA00022756"/>
    </source>
</evidence>
<comment type="caution">
    <text evidence="9">Lacks conserved residue(s) required for the propagation of feature annotation.</text>
</comment>
<dbReference type="AlphaFoldDB" id="A0A369BA18"/>
<feature type="binding site" evidence="9">
    <location>
        <position position="55"/>
    </location>
    <ligand>
        <name>Mg(2+)</name>
        <dbReference type="ChEBI" id="CHEBI:18420"/>
    </ligand>
</feature>
<dbReference type="GO" id="GO:0005524">
    <property type="term" value="F:ATP binding"/>
    <property type="evidence" value="ECO:0007669"/>
    <property type="project" value="UniProtKB-UniRule"/>
</dbReference>
<organism evidence="10 11">
    <name type="scientific">Anaerobacterium chartisolvens</name>
    <dbReference type="NCBI Taxonomy" id="1297424"/>
    <lineage>
        <taxon>Bacteria</taxon>
        <taxon>Bacillati</taxon>
        <taxon>Bacillota</taxon>
        <taxon>Clostridia</taxon>
        <taxon>Eubacteriales</taxon>
        <taxon>Oscillospiraceae</taxon>
        <taxon>Anaerobacterium</taxon>
    </lineage>
</organism>
<dbReference type="GO" id="GO:0005829">
    <property type="term" value="C:cytosol"/>
    <property type="evidence" value="ECO:0007669"/>
    <property type="project" value="TreeGrafter"/>
</dbReference>
<evidence type="ECO:0000256" key="6">
    <source>
        <dbReference type="ARBA" id="ARBA00022840"/>
    </source>
</evidence>
<keyword evidence="7 9" id="KW-0460">Magnesium</keyword>
<dbReference type="NCBIfam" id="TIGR00347">
    <property type="entry name" value="bioD"/>
    <property type="match status" value="1"/>
</dbReference>
<dbReference type="PIRSF" id="PIRSF006755">
    <property type="entry name" value="DTB_synth"/>
    <property type="match status" value="1"/>
</dbReference>
<dbReference type="InterPro" id="IPR027417">
    <property type="entry name" value="P-loop_NTPase"/>
</dbReference>
<evidence type="ECO:0000313" key="11">
    <source>
        <dbReference type="Proteomes" id="UP000253034"/>
    </source>
</evidence>
<comment type="subunit">
    <text evidence="9">Homodimer.</text>
</comment>
<dbReference type="EMBL" id="QPJT01000005">
    <property type="protein sequence ID" value="RCX18379.1"/>
    <property type="molecule type" value="Genomic_DNA"/>
</dbReference>
<dbReference type="Pfam" id="PF13500">
    <property type="entry name" value="AAA_26"/>
    <property type="match status" value="1"/>
</dbReference>
<comment type="subcellular location">
    <subcellularLocation>
        <location evidence="9">Cytoplasm</location>
    </subcellularLocation>
</comment>
<gene>
    <name evidence="9" type="primary">bioD</name>
    <name evidence="10" type="ORF">DFR58_105143</name>
</gene>
<feature type="binding site" evidence="9">
    <location>
        <position position="116"/>
    </location>
    <ligand>
        <name>Mg(2+)</name>
        <dbReference type="ChEBI" id="CHEBI:18420"/>
    </ligand>
</feature>
<feature type="binding site" evidence="9">
    <location>
        <begin position="13"/>
        <end position="18"/>
    </location>
    <ligand>
        <name>ATP</name>
        <dbReference type="ChEBI" id="CHEBI:30616"/>
    </ligand>
</feature>
<feature type="binding site" evidence="9">
    <location>
        <begin position="116"/>
        <end position="119"/>
    </location>
    <ligand>
        <name>ATP</name>
        <dbReference type="ChEBI" id="CHEBI:30616"/>
    </ligand>
</feature>
<comment type="cofactor">
    <cofactor evidence="9">
        <name>Mg(2+)</name>
        <dbReference type="ChEBI" id="CHEBI:18420"/>
    </cofactor>
</comment>
<dbReference type="PANTHER" id="PTHR43210">
    <property type="entry name" value="DETHIOBIOTIN SYNTHETASE"/>
    <property type="match status" value="1"/>
</dbReference>
<dbReference type="SUPFAM" id="SSF52540">
    <property type="entry name" value="P-loop containing nucleoside triphosphate hydrolases"/>
    <property type="match status" value="1"/>
</dbReference>
<evidence type="ECO:0000256" key="3">
    <source>
        <dbReference type="ARBA" id="ARBA00022723"/>
    </source>
</evidence>
<dbReference type="RefSeq" id="WP_170138052.1">
    <property type="nucleotide sequence ID" value="NZ_QPJT01000005.1"/>
</dbReference>
<protein>
    <recommendedName>
        <fullName evidence="9">ATP-dependent dethiobiotin synthetase BioD</fullName>
        <ecNumber evidence="9">6.3.3.3</ecNumber>
    </recommendedName>
    <alternativeName>
        <fullName evidence="9">DTB synthetase</fullName>
        <shortName evidence="9">DTBS</shortName>
    </alternativeName>
    <alternativeName>
        <fullName evidence="9">Dethiobiotin synthase</fullName>
    </alternativeName>
</protein>
<comment type="caution">
    <text evidence="10">The sequence shown here is derived from an EMBL/GenBank/DDBJ whole genome shotgun (WGS) entry which is preliminary data.</text>
</comment>
<comment type="similarity">
    <text evidence="9">Belongs to the dethiobiotin synthetase family.</text>
</comment>
<feature type="binding site" evidence="9">
    <location>
        <position position="55"/>
    </location>
    <ligand>
        <name>ATP</name>
        <dbReference type="ChEBI" id="CHEBI:30616"/>
    </ligand>
</feature>
<keyword evidence="5 9" id="KW-0093">Biotin biosynthesis</keyword>
<keyword evidence="3 9" id="KW-0479">Metal-binding</keyword>
<feature type="active site" evidence="9">
    <location>
        <position position="38"/>
    </location>
</feature>
<feature type="binding site" evidence="9">
    <location>
        <position position="42"/>
    </location>
    <ligand>
        <name>substrate</name>
    </ligand>
</feature>
<evidence type="ECO:0000256" key="4">
    <source>
        <dbReference type="ARBA" id="ARBA00022741"/>
    </source>
</evidence>
<keyword evidence="2 9" id="KW-0436">Ligase</keyword>
<dbReference type="Proteomes" id="UP000253034">
    <property type="component" value="Unassembled WGS sequence"/>
</dbReference>
<reference evidence="10 11" key="1">
    <citation type="submission" date="2018-07" db="EMBL/GenBank/DDBJ databases">
        <title>Genomic Encyclopedia of Type Strains, Phase IV (KMG-IV): sequencing the most valuable type-strain genomes for metagenomic binning, comparative biology and taxonomic classification.</title>
        <authorList>
            <person name="Goeker M."/>
        </authorList>
    </citation>
    <scope>NUCLEOTIDE SEQUENCE [LARGE SCALE GENOMIC DNA]</scope>
    <source>
        <strain evidence="10 11">DSM 27016</strain>
    </source>
</reference>
<feature type="binding site" evidence="9">
    <location>
        <position position="211"/>
    </location>
    <ligand>
        <name>ATP</name>
        <dbReference type="ChEBI" id="CHEBI:30616"/>
    </ligand>
</feature>
<keyword evidence="6 9" id="KW-0067">ATP-binding</keyword>
<dbReference type="GO" id="GO:0004141">
    <property type="term" value="F:dethiobiotin synthase activity"/>
    <property type="evidence" value="ECO:0007669"/>
    <property type="project" value="UniProtKB-UniRule"/>
</dbReference>
<dbReference type="PANTHER" id="PTHR43210:SF2">
    <property type="entry name" value="ATP-DEPENDENT DETHIOBIOTIN SYNTHETASE BIOD 2"/>
    <property type="match status" value="1"/>
</dbReference>
<dbReference type="GO" id="GO:0009102">
    <property type="term" value="P:biotin biosynthetic process"/>
    <property type="evidence" value="ECO:0007669"/>
    <property type="project" value="UniProtKB-UniRule"/>
</dbReference>
<dbReference type="GO" id="GO:0000287">
    <property type="term" value="F:magnesium ion binding"/>
    <property type="evidence" value="ECO:0007669"/>
    <property type="project" value="UniProtKB-UniRule"/>
</dbReference>
<dbReference type="Gene3D" id="3.40.50.300">
    <property type="entry name" value="P-loop containing nucleotide triphosphate hydrolases"/>
    <property type="match status" value="1"/>
</dbReference>
<dbReference type="CDD" id="cd03109">
    <property type="entry name" value="DTBS"/>
    <property type="match status" value="1"/>
</dbReference>
<dbReference type="InterPro" id="IPR004472">
    <property type="entry name" value="DTB_synth_BioD"/>
</dbReference>
<accession>A0A369BA18</accession>